<keyword evidence="2" id="KW-1185">Reference proteome</keyword>
<proteinExistence type="predicted"/>
<evidence type="ECO:0000313" key="1">
    <source>
        <dbReference type="EMBL" id="KAJ8111692.1"/>
    </source>
</evidence>
<protein>
    <submittedName>
        <fullName evidence="1">Uncharacterized protein</fullName>
    </submittedName>
</protein>
<reference evidence="1" key="1">
    <citation type="submission" date="2022-11" db="EMBL/GenBank/DDBJ databases">
        <title>Genome Sequence of Boeremia exigua.</title>
        <authorList>
            <person name="Buettner E."/>
        </authorList>
    </citation>
    <scope>NUCLEOTIDE SEQUENCE</scope>
    <source>
        <strain evidence="1">CU02</strain>
    </source>
</reference>
<organism evidence="1 2">
    <name type="scientific">Boeremia exigua</name>
    <dbReference type="NCBI Taxonomy" id="749465"/>
    <lineage>
        <taxon>Eukaryota</taxon>
        <taxon>Fungi</taxon>
        <taxon>Dikarya</taxon>
        <taxon>Ascomycota</taxon>
        <taxon>Pezizomycotina</taxon>
        <taxon>Dothideomycetes</taxon>
        <taxon>Pleosporomycetidae</taxon>
        <taxon>Pleosporales</taxon>
        <taxon>Pleosporineae</taxon>
        <taxon>Didymellaceae</taxon>
        <taxon>Boeremia</taxon>
    </lineage>
</organism>
<dbReference type="EMBL" id="JAPHNI010000383">
    <property type="protein sequence ID" value="KAJ8111692.1"/>
    <property type="molecule type" value="Genomic_DNA"/>
</dbReference>
<accession>A0ACC2I983</accession>
<dbReference type="Proteomes" id="UP001153331">
    <property type="component" value="Unassembled WGS sequence"/>
</dbReference>
<comment type="caution">
    <text evidence="1">The sequence shown here is derived from an EMBL/GenBank/DDBJ whole genome shotgun (WGS) entry which is preliminary data.</text>
</comment>
<sequence length="339" mass="37571">MGAPQEQAFTKVCRQTTLRTKRSTPVRHYGTQPPSEQQTNFSTLTEPTIHPVFEPVTGTFQYVIADHASKASVIIDPVLDFDPSHSSISTKSADDILSLVATKGYNVHYILETHAHADHLSAASYLQAQLSKTGTRPDIGIGQRIGKVQQLFGQRYGVLPREYNAVFDLLFSDNETFQLGTMQIEAIHLPGHTPDHMGYCIGSNVFCGDSLFHTDVGTARTDFPGGSAHDLWESSQKLLALPDETKIWTGHDYPPEGRKLPVPFMTVKQHKEGNKHVMAGRSREEFVKMRRQRDAALGAPRLLHQSLQINVRGGRLPETGESGQRVVKVPLKLDGAEAW</sequence>
<evidence type="ECO:0000313" key="2">
    <source>
        <dbReference type="Proteomes" id="UP001153331"/>
    </source>
</evidence>
<name>A0ACC2I983_9PLEO</name>
<gene>
    <name evidence="1" type="ORF">OPT61_g5775</name>
</gene>